<feature type="transmembrane region" description="Helical" evidence="8">
    <location>
        <begin position="192"/>
        <end position="210"/>
    </location>
</feature>
<gene>
    <name evidence="9" type="ORF">DEH80_15030</name>
</gene>
<dbReference type="PANTHER" id="PTHR20855:SF3">
    <property type="entry name" value="LD03007P"/>
    <property type="match status" value="1"/>
</dbReference>
<feature type="transmembrane region" description="Helical" evidence="8">
    <location>
        <begin position="15"/>
        <end position="36"/>
    </location>
</feature>
<evidence type="ECO:0000256" key="1">
    <source>
        <dbReference type="ARBA" id="ARBA00004651"/>
    </source>
</evidence>
<evidence type="ECO:0000313" key="9">
    <source>
        <dbReference type="EMBL" id="PWN54903.1"/>
    </source>
</evidence>
<reference evidence="9 10" key="1">
    <citation type="submission" date="2018-05" db="EMBL/GenBank/DDBJ databases">
        <title>Abyssibacter profundi OUC007T gen. nov., sp. nov, a marine bacterium isolated from seawater of the Mariana Trench.</title>
        <authorList>
            <person name="Zhou S."/>
        </authorList>
    </citation>
    <scope>NUCLEOTIDE SEQUENCE [LARGE SCALE GENOMIC DNA]</scope>
    <source>
        <strain evidence="9 10">OUC007</strain>
    </source>
</reference>
<feature type="transmembrane region" description="Helical" evidence="8">
    <location>
        <begin position="161"/>
        <end position="180"/>
    </location>
</feature>
<dbReference type="GO" id="GO:0140911">
    <property type="term" value="F:pore-forming activity"/>
    <property type="evidence" value="ECO:0007669"/>
    <property type="project" value="InterPro"/>
</dbReference>
<keyword evidence="3" id="KW-1003">Cell membrane</keyword>
<evidence type="ECO:0000256" key="3">
    <source>
        <dbReference type="ARBA" id="ARBA00022475"/>
    </source>
</evidence>
<accession>A0A383XQJ9</accession>
<dbReference type="GO" id="GO:0046872">
    <property type="term" value="F:metal ion binding"/>
    <property type="evidence" value="ECO:0007669"/>
    <property type="project" value="UniProtKB-KW"/>
</dbReference>
<dbReference type="GO" id="GO:0005886">
    <property type="term" value="C:plasma membrane"/>
    <property type="evidence" value="ECO:0007669"/>
    <property type="project" value="UniProtKB-SubCell"/>
</dbReference>
<keyword evidence="7" id="KW-0479">Metal-binding</keyword>
<feature type="transmembrane region" description="Helical" evidence="8">
    <location>
        <begin position="104"/>
        <end position="125"/>
    </location>
</feature>
<dbReference type="AlphaFoldDB" id="A0A383XQJ9"/>
<dbReference type="EMBL" id="QEQK01000016">
    <property type="protein sequence ID" value="PWN54903.1"/>
    <property type="molecule type" value="Genomic_DNA"/>
</dbReference>
<dbReference type="PANTHER" id="PTHR20855">
    <property type="entry name" value="ADIPOR/PROGESTIN RECEPTOR-RELATED"/>
    <property type="match status" value="1"/>
</dbReference>
<feature type="binding site" evidence="7">
    <location>
        <position position="191"/>
    </location>
    <ligand>
        <name>Zn(2+)</name>
        <dbReference type="ChEBI" id="CHEBI:29105"/>
    </ligand>
</feature>
<dbReference type="InterPro" id="IPR004254">
    <property type="entry name" value="AdipoR/HlyIII-related"/>
</dbReference>
<feature type="transmembrane region" description="Helical" evidence="8">
    <location>
        <begin position="132"/>
        <end position="149"/>
    </location>
</feature>
<evidence type="ECO:0000256" key="8">
    <source>
        <dbReference type="SAM" id="Phobius"/>
    </source>
</evidence>
<dbReference type="Pfam" id="PF03006">
    <property type="entry name" value="HlyIII"/>
    <property type="match status" value="1"/>
</dbReference>
<comment type="similarity">
    <text evidence="2">Belongs to the UPF0073 (Hly-III) family.</text>
</comment>
<keyword evidence="4 8" id="KW-0812">Transmembrane</keyword>
<keyword evidence="10" id="KW-1185">Reference proteome</keyword>
<comment type="subcellular location">
    <subcellularLocation>
        <location evidence="1">Cell membrane</location>
        <topology evidence="1">Multi-pass membrane protein</topology>
    </subcellularLocation>
</comment>
<feature type="transmembrane region" description="Helical" evidence="8">
    <location>
        <begin position="43"/>
        <end position="67"/>
    </location>
</feature>
<dbReference type="OrthoDB" id="9813689at2"/>
<evidence type="ECO:0000256" key="6">
    <source>
        <dbReference type="ARBA" id="ARBA00023136"/>
    </source>
</evidence>
<dbReference type="InterPro" id="IPR005744">
    <property type="entry name" value="Hy-lIII"/>
</dbReference>
<evidence type="ECO:0000313" key="10">
    <source>
        <dbReference type="Proteomes" id="UP000251800"/>
    </source>
</evidence>
<dbReference type="RefSeq" id="WP_109721337.1">
    <property type="nucleotide sequence ID" value="NZ_QEQK01000016.1"/>
</dbReference>
<keyword evidence="5 8" id="KW-1133">Transmembrane helix</keyword>
<feature type="binding site" evidence="7">
    <location>
        <position position="187"/>
    </location>
    <ligand>
        <name>Zn(2+)</name>
        <dbReference type="ChEBI" id="CHEBI:29105"/>
    </ligand>
</feature>
<comment type="caution">
    <text evidence="9">The sequence shown here is derived from an EMBL/GenBank/DDBJ whole genome shotgun (WGS) entry which is preliminary data.</text>
</comment>
<feature type="binding site" evidence="7">
    <location>
        <position position="65"/>
    </location>
    <ligand>
        <name>Zn(2+)</name>
        <dbReference type="ChEBI" id="CHEBI:29105"/>
    </ligand>
</feature>
<evidence type="ECO:0000256" key="5">
    <source>
        <dbReference type="ARBA" id="ARBA00022989"/>
    </source>
</evidence>
<proteinExistence type="inferred from homology"/>
<keyword evidence="7" id="KW-0862">Zinc</keyword>
<evidence type="ECO:0000256" key="7">
    <source>
        <dbReference type="PIRSR" id="PIRSR604254-1"/>
    </source>
</evidence>
<dbReference type="Proteomes" id="UP000251800">
    <property type="component" value="Unassembled WGS sequence"/>
</dbReference>
<sequence length="215" mass="23118">MSVTYSAGEEIANTVTHGLGAVLGIAGLAVLVGFAVPTGDVKLIVGCSVFGGTLILTYAASALYHGIPIPSAKPVLKAIDHASIYLLIAGTYTPFTLSVLEPPWGWSLFAVVWSLAGLGVIFKIFTAGRYEWFSVALYLGMGWVAIVATKPILELFPREGIALMVGGGLAYTLGVAFYLWRSMRYHHAIWHLFVITGSVLHYFAVLLYVIPLERA</sequence>
<evidence type="ECO:0000256" key="4">
    <source>
        <dbReference type="ARBA" id="ARBA00022692"/>
    </source>
</evidence>
<keyword evidence="6 8" id="KW-0472">Membrane</keyword>
<dbReference type="NCBIfam" id="TIGR01065">
    <property type="entry name" value="hlyIII"/>
    <property type="match status" value="1"/>
</dbReference>
<name>A0A383XQJ9_9GAMM</name>
<organism evidence="9 10">
    <name type="scientific">Abyssibacter profundi</name>
    <dbReference type="NCBI Taxonomy" id="2182787"/>
    <lineage>
        <taxon>Bacteria</taxon>
        <taxon>Pseudomonadati</taxon>
        <taxon>Pseudomonadota</taxon>
        <taxon>Gammaproteobacteria</taxon>
        <taxon>Chromatiales</taxon>
        <taxon>Oceanococcaceae</taxon>
        <taxon>Abyssibacter</taxon>
    </lineage>
</organism>
<evidence type="ECO:0000256" key="2">
    <source>
        <dbReference type="ARBA" id="ARBA00008488"/>
    </source>
</evidence>
<protein>
    <submittedName>
        <fullName evidence="9">Hemolysin III</fullName>
    </submittedName>
</protein>